<keyword evidence="3" id="KW-1185">Reference proteome</keyword>
<dbReference type="AlphaFoldDB" id="A0A813ZJ29"/>
<dbReference type="EMBL" id="CAJNOC010001894">
    <property type="protein sequence ID" value="CAF0899037.1"/>
    <property type="molecule type" value="Genomic_DNA"/>
</dbReference>
<proteinExistence type="predicted"/>
<dbReference type="Proteomes" id="UP000663879">
    <property type="component" value="Unassembled WGS sequence"/>
</dbReference>
<feature type="region of interest" description="Disordered" evidence="1">
    <location>
        <begin position="37"/>
        <end position="64"/>
    </location>
</feature>
<name>A0A813ZJ29_9BILA</name>
<evidence type="ECO:0000256" key="1">
    <source>
        <dbReference type="SAM" id="MobiDB-lite"/>
    </source>
</evidence>
<evidence type="ECO:0000313" key="3">
    <source>
        <dbReference type="Proteomes" id="UP000663879"/>
    </source>
</evidence>
<accession>A0A813ZJ29</accession>
<comment type="caution">
    <text evidence="2">The sequence shown here is derived from an EMBL/GenBank/DDBJ whole genome shotgun (WGS) entry which is preliminary data.</text>
</comment>
<sequence>MLLSNISNTNIQTICSSQSHNLSDLRQSRIESSSINLYSNSDITQQENPVFRPEDISGDSDTDEDIENENLTIQELNWTGSFQIEVDKLSELLQYISEIS</sequence>
<gene>
    <name evidence="2" type="ORF">OXX778_LOCUS11303</name>
</gene>
<protein>
    <submittedName>
        <fullName evidence="2">Uncharacterized protein</fullName>
    </submittedName>
</protein>
<feature type="compositionally biased region" description="Polar residues" evidence="1">
    <location>
        <begin position="37"/>
        <end position="48"/>
    </location>
</feature>
<reference evidence="2" key="1">
    <citation type="submission" date="2021-02" db="EMBL/GenBank/DDBJ databases">
        <authorList>
            <person name="Nowell W R."/>
        </authorList>
    </citation>
    <scope>NUCLEOTIDE SEQUENCE</scope>
    <source>
        <strain evidence="2">Ploen Becks lab</strain>
    </source>
</reference>
<evidence type="ECO:0000313" key="2">
    <source>
        <dbReference type="EMBL" id="CAF0899037.1"/>
    </source>
</evidence>
<organism evidence="2 3">
    <name type="scientific">Brachionus calyciflorus</name>
    <dbReference type="NCBI Taxonomy" id="104777"/>
    <lineage>
        <taxon>Eukaryota</taxon>
        <taxon>Metazoa</taxon>
        <taxon>Spiralia</taxon>
        <taxon>Gnathifera</taxon>
        <taxon>Rotifera</taxon>
        <taxon>Eurotatoria</taxon>
        <taxon>Monogononta</taxon>
        <taxon>Pseudotrocha</taxon>
        <taxon>Ploima</taxon>
        <taxon>Brachionidae</taxon>
        <taxon>Brachionus</taxon>
    </lineage>
</organism>